<evidence type="ECO:0000313" key="3">
    <source>
        <dbReference type="Proteomes" id="UP000755104"/>
    </source>
</evidence>
<feature type="transmembrane region" description="Helical" evidence="1">
    <location>
        <begin position="143"/>
        <end position="160"/>
    </location>
</feature>
<evidence type="ECO:0000256" key="1">
    <source>
        <dbReference type="SAM" id="Phobius"/>
    </source>
</evidence>
<evidence type="ECO:0000313" key="2">
    <source>
        <dbReference type="EMBL" id="MBX7483690.1"/>
    </source>
</evidence>
<feature type="transmembrane region" description="Helical" evidence="1">
    <location>
        <begin position="107"/>
        <end position="131"/>
    </location>
</feature>
<keyword evidence="1" id="KW-1133">Transmembrane helix</keyword>
<reference evidence="2 3" key="1">
    <citation type="submission" date="2021-08" db="EMBL/GenBank/DDBJ databases">
        <title>Comparative Genomics Analysis of the Genus Qipengyuania Reveals Extensive Genetic Diversity and Metabolic Versatility, Including the Description of Fifteen Novel Species.</title>
        <authorList>
            <person name="Liu Y."/>
        </authorList>
    </citation>
    <scope>NUCLEOTIDE SEQUENCE [LARGE SCALE GENOMIC DNA]</scope>
    <source>
        <strain evidence="2 3">6D47A</strain>
    </source>
</reference>
<feature type="transmembrane region" description="Helical" evidence="1">
    <location>
        <begin position="196"/>
        <end position="215"/>
    </location>
</feature>
<keyword evidence="1" id="KW-0472">Membrane</keyword>
<dbReference type="EMBL" id="JAIGNO010000012">
    <property type="protein sequence ID" value="MBX7483690.1"/>
    <property type="molecule type" value="Genomic_DNA"/>
</dbReference>
<comment type="caution">
    <text evidence="2">The sequence shown here is derived from an EMBL/GenBank/DDBJ whole genome shotgun (WGS) entry which is preliminary data.</text>
</comment>
<feature type="transmembrane region" description="Helical" evidence="1">
    <location>
        <begin position="166"/>
        <end position="184"/>
    </location>
</feature>
<feature type="transmembrane region" description="Helical" evidence="1">
    <location>
        <begin position="81"/>
        <end position="101"/>
    </location>
</feature>
<name>A0ABS7JCK5_9SPHN</name>
<dbReference type="Proteomes" id="UP000755104">
    <property type="component" value="Unassembled WGS sequence"/>
</dbReference>
<sequence length="231" mass="24590">MGYRDLHDLARFSVGFAIALLLIVLVGFGSFMAKYPEIAGQTVWLHHVHALIMLAWFALLIGQPLLIAASHETVHRTIGRFSPLLAAGVLIGGISMIRQSYLVRSDVFTPAVDIFILLNFAIFYGVALLAIRRSPPSIGAHQRLMLLSGAALTPPAIARLAEVLGIGIAGAIPVVLAVAFAPAGRDLAQTRRVHPASLLGGLAIMAGIVAGLAMANTKWWALVLERLWGPA</sequence>
<organism evidence="2 3">
    <name type="scientific">Qipengyuania qiaonensis</name>
    <dbReference type="NCBI Taxonomy" id="2867240"/>
    <lineage>
        <taxon>Bacteria</taxon>
        <taxon>Pseudomonadati</taxon>
        <taxon>Pseudomonadota</taxon>
        <taxon>Alphaproteobacteria</taxon>
        <taxon>Sphingomonadales</taxon>
        <taxon>Erythrobacteraceae</taxon>
        <taxon>Qipengyuania</taxon>
    </lineage>
</organism>
<protein>
    <submittedName>
        <fullName evidence="2">Uncharacterized protein</fullName>
    </submittedName>
</protein>
<feature type="transmembrane region" description="Helical" evidence="1">
    <location>
        <begin position="44"/>
        <end position="69"/>
    </location>
</feature>
<keyword evidence="1" id="KW-0812">Transmembrane</keyword>
<proteinExistence type="predicted"/>
<accession>A0ABS7JCK5</accession>
<dbReference type="RefSeq" id="WP_221559785.1">
    <property type="nucleotide sequence ID" value="NZ_JAIGNO010000012.1"/>
</dbReference>
<gene>
    <name evidence="2" type="ORF">K3174_14230</name>
</gene>
<keyword evidence="3" id="KW-1185">Reference proteome</keyword>
<feature type="transmembrane region" description="Helical" evidence="1">
    <location>
        <begin position="12"/>
        <end position="32"/>
    </location>
</feature>